<dbReference type="Pfam" id="PF00034">
    <property type="entry name" value="Cytochrom_C"/>
    <property type="match status" value="1"/>
</dbReference>
<evidence type="ECO:0000256" key="2">
    <source>
        <dbReference type="ARBA" id="ARBA00022617"/>
    </source>
</evidence>
<protein>
    <submittedName>
        <fullName evidence="8">Cytochrome c-551</fullName>
    </submittedName>
</protein>
<dbReference type="InterPro" id="IPR002324">
    <property type="entry name" value="Cyt_c_ID"/>
</dbReference>
<proteinExistence type="predicted"/>
<keyword evidence="3 6" id="KW-0479">Metal-binding</keyword>
<evidence type="ECO:0000256" key="4">
    <source>
        <dbReference type="ARBA" id="ARBA00022982"/>
    </source>
</evidence>
<evidence type="ECO:0000259" key="7">
    <source>
        <dbReference type="PROSITE" id="PS51007"/>
    </source>
</evidence>
<name>A0ABM7MJ91_9BURK</name>
<reference evidence="8 9" key="1">
    <citation type="journal article" date="2021" name="Microbiol. Spectr.">
        <title>A Single Bacterium Capable of Oxidation and Reduction of Iron at Circumneutral pH.</title>
        <authorList>
            <person name="Kato S."/>
            <person name="Ohkuma M."/>
        </authorList>
    </citation>
    <scope>NUCLEOTIDE SEQUENCE [LARGE SCALE GENOMIC DNA]</scope>
    <source>
        <strain evidence="8 9">MIZ03</strain>
    </source>
</reference>
<keyword evidence="1" id="KW-0813">Transport</keyword>
<evidence type="ECO:0000256" key="5">
    <source>
        <dbReference type="ARBA" id="ARBA00023004"/>
    </source>
</evidence>
<evidence type="ECO:0000256" key="3">
    <source>
        <dbReference type="ARBA" id="ARBA00022723"/>
    </source>
</evidence>
<accession>A0ABM7MJ91</accession>
<organism evidence="8 9">
    <name type="scientific">Rhodoferax lithotrophicus</name>
    <dbReference type="NCBI Taxonomy" id="2798804"/>
    <lineage>
        <taxon>Bacteria</taxon>
        <taxon>Pseudomonadati</taxon>
        <taxon>Pseudomonadota</taxon>
        <taxon>Betaproteobacteria</taxon>
        <taxon>Burkholderiales</taxon>
        <taxon>Comamonadaceae</taxon>
        <taxon>Rhodoferax</taxon>
    </lineage>
</organism>
<evidence type="ECO:0000256" key="6">
    <source>
        <dbReference type="PROSITE-ProRule" id="PRU00433"/>
    </source>
</evidence>
<evidence type="ECO:0000313" key="9">
    <source>
        <dbReference type="Proteomes" id="UP000824366"/>
    </source>
</evidence>
<evidence type="ECO:0000256" key="1">
    <source>
        <dbReference type="ARBA" id="ARBA00022448"/>
    </source>
</evidence>
<keyword evidence="5 6" id="KW-0408">Iron</keyword>
<evidence type="ECO:0000313" key="8">
    <source>
        <dbReference type="EMBL" id="BCO26273.1"/>
    </source>
</evidence>
<gene>
    <name evidence="8" type="ORF">MIZ03_1153</name>
</gene>
<dbReference type="EMBL" id="AP024238">
    <property type="protein sequence ID" value="BCO26273.1"/>
    <property type="molecule type" value="Genomic_DNA"/>
</dbReference>
<feature type="domain" description="Cytochrome c" evidence="7">
    <location>
        <begin position="10"/>
        <end position="95"/>
    </location>
</feature>
<dbReference type="InterPro" id="IPR009056">
    <property type="entry name" value="Cyt_c-like_dom"/>
</dbReference>
<keyword evidence="2 6" id="KW-0349">Heme</keyword>
<keyword evidence="4" id="KW-0249">Electron transport</keyword>
<keyword evidence="9" id="KW-1185">Reference proteome</keyword>
<dbReference type="Proteomes" id="UP000824366">
    <property type="component" value="Chromosome"/>
</dbReference>
<dbReference type="Gene3D" id="1.10.760.10">
    <property type="entry name" value="Cytochrome c-like domain"/>
    <property type="match status" value="1"/>
</dbReference>
<dbReference type="SUPFAM" id="SSF46626">
    <property type="entry name" value="Cytochrome c"/>
    <property type="match status" value="1"/>
</dbReference>
<dbReference type="InterPro" id="IPR036909">
    <property type="entry name" value="Cyt_c-like_dom_sf"/>
</dbReference>
<sequence length="99" mass="10603">MASVGSAYADDSQDVKELVQASGCLSCHSVDEKIVGPAFKDVVAKYKSDPDAIVNISQSIKNGSRGKWGRMAMPAHASLSSEELKTLAMWVMTRKAKAD</sequence>
<dbReference type="PRINTS" id="PR00606">
    <property type="entry name" value="CYTCHROMECID"/>
</dbReference>
<dbReference type="PROSITE" id="PS51007">
    <property type="entry name" value="CYTC"/>
    <property type="match status" value="1"/>
</dbReference>